<gene>
    <name evidence="2" type="ORF">H3309_14220</name>
</gene>
<dbReference type="EMBL" id="CP059851">
    <property type="protein sequence ID" value="QMW22480.1"/>
    <property type="molecule type" value="Genomic_DNA"/>
</dbReference>
<name>A0A7G5IGI8_9SPHN</name>
<organism evidence="2 3">
    <name type="scientific">Sandaracinobacteroides saxicola</name>
    <dbReference type="NCBI Taxonomy" id="2759707"/>
    <lineage>
        <taxon>Bacteria</taxon>
        <taxon>Pseudomonadati</taxon>
        <taxon>Pseudomonadota</taxon>
        <taxon>Alphaproteobacteria</taxon>
        <taxon>Sphingomonadales</taxon>
        <taxon>Sphingosinicellaceae</taxon>
        <taxon>Sandaracinobacteroides</taxon>
    </lineage>
</organism>
<evidence type="ECO:0000313" key="3">
    <source>
        <dbReference type="Proteomes" id="UP000515292"/>
    </source>
</evidence>
<proteinExistence type="predicted"/>
<dbReference type="AlphaFoldDB" id="A0A7G5IGI8"/>
<dbReference type="Pfam" id="PF10074">
    <property type="entry name" value="RovC_DNA-bd"/>
    <property type="match status" value="1"/>
</dbReference>
<evidence type="ECO:0000313" key="2">
    <source>
        <dbReference type="EMBL" id="QMW22480.1"/>
    </source>
</evidence>
<accession>A0A7G5IGI8</accession>
<keyword evidence="3" id="KW-1185">Reference proteome</keyword>
<sequence length="175" mass="18800">MCDDVACFGRAPIGAGLASTADELARLAHRQRTASDGLHLNWRSGEQAWLLPPVIPDAPVAAIAPLNGALARRLAAVEQVWRRMEGLAPISTRRLSMRRRTYLTRALRAVCGRLDGASYRELAVAILGAEVVPAGPAWKSSDARSLVIRLTDTGRRLSNGGYCSLLGKGSDFRAP</sequence>
<feature type="domain" description="T6SS Transcription factor RovC-like DNA binding" evidence="1">
    <location>
        <begin position="65"/>
        <end position="166"/>
    </location>
</feature>
<dbReference type="Proteomes" id="UP000515292">
    <property type="component" value="Chromosome"/>
</dbReference>
<dbReference type="KEGG" id="sand:H3309_14220"/>
<dbReference type="InterPro" id="IPR018754">
    <property type="entry name" value="RovC-like_DNA-bd"/>
</dbReference>
<reference evidence="2 3" key="1">
    <citation type="submission" date="2020-07" db="EMBL/GenBank/DDBJ databases">
        <title>Complete genome sequence for Sandaracinobacter sp. M6.</title>
        <authorList>
            <person name="Tang Y."/>
            <person name="Liu Q."/>
            <person name="Guo Z."/>
            <person name="Lei P."/>
            <person name="Huang B."/>
        </authorList>
    </citation>
    <scope>NUCLEOTIDE SEQUENCE [LARGE SCALE GENOMIC DNA]</scope>
    <source>
        <strain evidence="2 3">M6</strain>
    </source>
</reference>
<protein>
    <submittedName>
        <fullName evidence="2">DUF2285 domain-containing protein</fullName>
    </submittedName>
</protein>
<dbReference type="RefSeq" id="WP_182295421.1">
    <property type="nucleotide sequence ID" value="NZ_CP059851.1"/>
</dbReference>
<evidence type="ECO:0000259" key="1">
    <source>
        <dbReference type="Pfam" id="PF10074"/>
    </source>
</evidence>